<proteinExistence type="predicted"/>
<dbReference type="SUPFAM" id="SSF53254">
    <property type="entry name" value="Phosphoglycerate mutase-like"/>
    <property type="match status" value="1"/>
</dbReference>
<protein>
    <submittedName>
        <fullName evidence="2">Alpha-ribazole phosphatase</fullName>
        <ecNumber evidence="2">3.1.3.73</ecNumber>
    </submittedName>
</protein>
<reference evidence="2 3" key="1">
    <citation type="submission" date="2020-08" db="EMBL/GenBank/DDBJ databases">
        <title>Genomic Encyclopedia of Type Strains, Phase IV (KMG-IV): sequencing the most valuable type-strain genomes for metagenomic binning, comparative biology and taxonomic classification.</title>
        <authorList>
            <person name="Goeker M."/>
        </authorList>
    </citation>
    <scope>NUCLEOTIDE SEQUENCE [LARGE SCALE GENOMIC DNA]</scope>
    <source>
        <strain evidence="2 3">DSM 5391</strain>
    </source>
</reference>
<dbReference type="AlphaFoldDB" id="A0A7X0LXE2"/>
<dbReference type="SMART" id="SM00855">
    <property type="entry name" value="PGAM"/>
    <property type="match status" value="1"/>
</dbReference>
<dbReference type="EMBL" id="JACHGK010000026">
    <property type="protein sequence ID" value="MBB6447688.1"/>
    <property type="molecule type" value="Genomic_DNA"/>
</dbReference>
<accession>A0A7X0LXE2</accession>
<name>A0A7X0LXE2_9BACI</name>
<keyword evidence="2" id="KW-0378">Hydrolase</keyword>
<evidence type="ECO:0000313" key="3">
    <source>
        <dbReference type="Proteomes" id="UP000531594"/>
    </source>
</evidence>
<organism evidence="2 3">
    <name type="scientific">Bacillus benzoevorans</name>
    <dbReference type="NCBI Taxonomy" id="1456"/>
    <lineage>
        <taxon>Bacteria</taxon>
        <taxon>Bacillati</taxon>
        <taxon>Bacillota</taxon>
        <taxon>Bacilli</taxon>
        <taxon>Bacillales</taxon>
        <taxon>Bacillaceae</taxon>
        <taxon>Bacillus</taxon>
    </lineage>
</organism>
<gene>
    <name evidence="2" type="ORF">HNR53_004379</name>
</gene>
<keyword evidence="3" id="KW-1185">Reference proteome</keyword>
<evidence type="ECO:0000313" key="2">
    <source>
        <dbReference type="EMBL" id="MBB6447688.1"/>
    </source>
</evidence>
<dbReference type="GO" id="GO:0043755">
    <property type="term" value="F:alpha-ribazole phosphatase activity"/>
    <property type="evidence" value="ECO:0007669"/>
    <property type="project" value="UniProtKB-EC"/>
</dbReference>
<dbReference type="Gene3D" id="3.40.50.1240">
    <property type="entry name" value="Phosphoglycerate mutase-like"/>
    <property type="match status" value="1"/>
</dbReference>
<dbReference type="InterPro" id="IPR050275">
    <property type="entry name" value="PGM_Phosphatase"/>
</dbReference>
<dbReference type="RefSeq" id="WP_184529880.1">
    <property type="nucleotide sequence ID" value="NZ_JACHGK010000026.1"/>
</dbReference>
<dbReference type="Pfam" id="PF00300">
    <property type="entry name" value="His_Phos_1"/>
    <property type="match status" value="1"/>
</dbReference>
<sequence length="209" mass="24120">MADAVVVALYRHGITEENKRRAFLGWTDAPLSDDAIVELENRKFKAAPCQWLVSSDLQRCVQTANILFPNKEIYQIPEFREMSFGLWEGKVHDELAGNPQYEEWLESWVEMQIPGGESAQMFNARVESGWKKVNEMMVHKTIQAAAIVTHGGVIRYLLSSLANEERQFWDWKVPHGSGFELIWNDEETFRRGERCTLLREVPLTENPHG</sequence>
<dbReference type="Proteomes" id="UP000531594">
    <property type="component" value="Unassembled WGS sequence"/>
</dbReference>
<comment type="caution">
    <text evidence="2">The sequence shown here is derived from an EMBL/GenBank/DDBJ whole genome shotgun (WGS) entry which is preliminary data.</text>
</comment>
<dbReference type="InterPro" id="IPR029033">
    <property type="entry name" value="His_PPase_superfam"/>
</dbReference>
<dbReference type="PANTHER" id="PTHR48100">
    <property type="entry name" value="BROAD-SPECIFICITY PHOSPHATASE YOR283W-RELATED"/>
    <property type="match status" value="1"/>
</dbReference>
<dbReference type="CDD" id="cd07067">
    <property type="entry name" value="HP_PGM_like"/>
    <property type="match status" value="1"/>
</dbReference>
<feature type="binding site" evidence="1">
    <location>
        <position position="59"/>
    </location>
    <ligand>
        <name>substrate</name>
    </ligand>
</feature>
<dbReference type="InterPro" id="IPR013078">
    <property type="entry name" value="His_Pase_superF_clade-1"/>
</dbReference>
<evidence type="ECO:0000256" key="1">
    <source>
        <dbReference type="PIRSR" id="PIRSR613078-2"/>
    </source>
</evidence>
<feature type="binding site" evidence="1">
    <location>
        <begin position="11"/>
        <end position="18"/>
    </location>
    <ligand>
        <name>substrate</name>
    </ligand>
</feature>
<dbReference type="EC" id="3.1.3.73" evidence="2"/>